<gene>
    <name evidence="2" type="ORF">COCHEDRAFT_1020896</name>
</gene>
<protein>
    <submittedName>
        <fullName evidence="2">Uncharacterized protein</fullName>
    </submittedName>
</protein>
<evidence type="ECO:0000313" key="2">
    <source>
        <dbReference type="EMBL" id="EMD93117.1"/>
    </source>
</evidence>
<keyword evidence="3" id="KW-1185">Reference proteome</keyword>
<dbReference type="Proteomes" id="UP000016936">
    <property type="component" value="Unassembled WGS sequence"/>
</dbReference>
<proteinExistence type="predicted"/>
<dbReference type="AlphaFoldDB" id="M2UZG7"/>
<reference evidence="2 3" key="1">
    <citation type="journal article" date="2012" name="PLoS Pathog.">
        <title>Diverse lifestyles and strategies of plant pathogenesis encoded in the genomes of eighteen Dothideomycetes fungi.</title>
        <authorList>
            <person name="Ohm R.A."/>
            <person name="Feau N."/>
            <person name="Henrissat B."/>
            <person name="Schoch C.L."/>
            <person name="Horwitz B.A."/>
            <person name="Barry K.W."/>
            <person name="Condon B.J."/>
            <person name="Copeland A.C."/>
            <person name="Dhillon B."/>
            <person name="Glaser F."/>
            <person name="Hesse C.N."/>
            <person name="Kosti I."/>
            <person name="LaButti K."/>
            <person name="Lindquist E.A."/>
            <person name="Lucas S."/>
            <person name="Salamov A.A."/>
            <person name="Bradshaw R.E."/>
            <person name="Ciuffetti L."/>
            <person name="Hamelin R.C."/>
            <person name="Kema G.H.J."/>
            <person name="Lawrence C."/>
            <person name="Scott J.A."/>
            <person name="Spatafora J.W."/>
            <person name="Turgeon B.G."/>
            <person name="de Wit P.J.G.M."/>
            <person name="Zhong S."/>
            <person name="Goodwin S.B."/>
            <person name="Grigoriev I.V."/>
        </authorList>
    </citation>
    <scope>NUCLEOTIDE SEQUENCE [LARGE SCALE GENOMIC DNA]</scope>
    <source>
        <strain evidence="3">C5 / ATCC 48332 / race O</strain>
    </source>
</reference>
<accession>M2UZG7</accession>
<name>M2UZG7_COCH5</name>
<evidence type="ECO:0000256" key="1">
    <source>
        <dbReference type="SAM" id="MobiDB-lite"/>
    </source>
</evidence>
<feature type="region of interest" description="Disordered" evidence="1">
    <location>
        <begin position="1"/>
        <end position="32"/>
    </location>
</feature>
<dbReference type="HOGENOM" id="CLU_2573695_0_0_1"/>
<dbReference type="EMBL" id="KB445574">
    <property type="protein sequence ID" value="EMD93117.1"/>
    <property type="molecule type" value="Genomic_DNA"/>
</dbReference>
<organism evidence="2 3">
    <name type="scientific">Cochliobolus heterostrophus (strain C5 / ATCC 48332 / race O)</name>
    <name type="common">Southern corn leaf blight fungus</name>
    <name type="synonym">Bipolaris maydis</name>
    <dbReference type="NCBI Taxonomy" id="701091"/>
    <lineage>
        <taxon>Eukaryota</taxon>
        <taxon>Fungi</taxon>
        <taxon>Dikarya</taxon>
        <taxon>Ascomycota</taxon>
        <taxon>Pezizomycotina</taxon>
        <taxon>Dothideomycetes</taxon>
        <taxon>Pleosporomycetidae</taxon>
        <taxon>Pleosporales</taxon>
        <taxon>Pleosporineae</taxon>
        <taxon>Pleosporaceae</taxon>
        <taxon>Bipolaris</taxon>
    </lineage>
</organism>
<reference evidence="3" key="2">
    <citation type="journal article" date="2013" name="PLoS Genet.">
        <title>Comparative genome structure, secondary metabolite, and effector coding capacity across Cochliobolus pathogens.</title>
        <authorList>
            <person name="Condon B.J."/>
            <person name="Leng Y."/>
            <person name="Wu D."/>
            <person name="Bushley K.E."/>
            <person name="Ohm R.A."/>
            <person name="Otillar R."/>
            <person name="Martin J."/>
            <person name="Schackwitz W."/>
            <person name="Grimwood J."/>
            <person name="MohdZainudin N."/>
            <person name="Xue C."/>
            <person name="Wang R."/>
            <person name="Manning V.A."/>
            <person name="Dhillon B."/>
            <person name="Tu Z.J."/>
            <person name="Steffenson B.J."/>
            <person name="Salamov A."/>
            <person name="Sun H."/>
            <person name="Lowry S."/>
            <person name="LaButti K."/>
            <person name="Han J."/>
            <person name="Copeland A."/>
            <person name="Lindquist E."/>
            <person name="Barry K."/>
            <person name="Schmutz J."/>
            <person name="Baker S.E."/>
            <person name="Ciuffetti L.M."/>
            <person name="Grigoriev I.V."/>
            <person name="Zhong S."/>
            <person name="Turgeon B.G."/>
        </authorList>
    </citation>
    <scope>NUCLEOTIDE SEQUENCE [LARGE SCALE GENOMIC DNA]</scope>
    <source>
        <strain evidence="3">C5 / ATCC 48332 / race O</strain>
    </source>
</reference>
<sequence>MQNQEKNNTKRTKEMVLIVDTTRPQRGQASHMLKKRGVCANITVDFRGSSSQRDAVVRRSSCFFARKSRSSARQPSVNDWK</sequence>
<evidence type="ECO:0000313" key="3">
    <source>
        <dbReference type="Proteomes" id="UP000016936"/>
    </source>
</evidence>